<dbReference type="Proteomes" id="UP001359559">
    <property type="component" value="Unassembled WGS sequence"/>
</dbReference>
<reference evidence="1 2" key="1">
    <citation type="submission" date="2024-01" db="EMBL/GenBank/DDBJ databases">
        <title>The genomes of 5 underutilized Papilionoideae crops provide insights into root nodulation and disease resistance.</title>
        <authorList>
            <person name="Yuan L."/>
        </authorList>
    </citation>
    <scope>NUCLEOTIDE SEQUENCE [LARGE SCALE GENOMIC DNA]</scope>
    <source>
        <strain evidence="1">LY-2023</strain>
        <tissue evidence="1">Leaf</tissue>
    </source>
</reference>
<comment type="caution">
    <text evidence="1">The sequence shown here is derived from an EMBL/GenBank/DDBJ whole genome shotgun (WGS) entry which is preliminary data.</text>
</comment>
<dbReference type="EMBL" id="JAYKXN010000008">
    <property type="protein sequence ID" value="KAK7264086.1"/>
    <property type="molecule type" value="Genomic_DNA"/>
</dbReference>
<evidence type="ECO:0000313" key="2">
    <source>
        <dbReference type="Proteomes" id="UP001359559"/>
    </source>
</evidence>
<name>A0AAN9I8M8_CLITE</name>
<evidence type="ECO:0000313" key="1">
    <source>
        <dbReference type="EMBL" id="KAK7264086.1"/>
    </source>
</evidence>
<dbReference type="AlphaFoldDB" id="A0AAN9I8M8"/>
<sequence length="84" mass="9603">MDVHFRISKLLALVGFIYILDTLTYAREKPPSDPLRSYIVTYKACNPSPFSLYICLKCVTCYSNSNPLSLFSLSYIFICFICSL</sequence>
<accession>A0AAN9I8M8</accession>
<keyword evidence="2" id="KW-1185">Reference proteome</keyword>
<gene>
    <name evidence="1" type="ORF">RJT34_31689</name>
</gene>
<protein>
    <submittedName>
        <fullName evidence="1">Uncharacterized protein</fullName>
    </submittedName>
</protein>
<organism evidence="1 2">
    <name type="scientific">Clitoria ternatea</name>
    <name type="common">Butterfly pea</name>
    <dbReference type="NCBI Taxonomy" id="43366"/>
    <lineage>
        <taxon>Eukaryota</taxon>
        <taxon>Viridiplantae</taxon>
        <taxon>Streptophyta</taxon>
        <taxon>Embryophyta</taxon>
        <taxon>Tracheophyta</taxon>
        <taxon>Spermatophyta</taxon>
        <taxon>Magnoliopsida</taxon>
        <taxon>eudicotyledons</taxon>
        <taxon>Gunneridae</taxon>
        <taxon>Pentapetalae</taxon>
        <taxon>rosids</taxon>
        <taxon>fabids</taxon>
        <taxon>Fabales</taxon>
        <taxon>Fabaceae</taxon>
        <taxon>Papilionoideae</taxon>
        <taxon>50 kb inversion clade</taxon>
        <taxon>NPAAA clade</taxon>
        <taxon>indigoferoid/millettioid clade</taxon>
        <taxon>Phaseoleae</taxon>
        <taxon>Clitoria</taxon>
    </lineage>
</organism>
<proteinExistence type="predicted"/>